<evidence type="ECO:0000313" key="2">
    <source>
        <dbReference type="Proteomes" id="UP000824165"/>
    </source>
</evidence>
<sequence length="730" mass="78353">MIKSRRSCARNTAAEHIALAAVLSAMLIALLPTAISAYDAVTECMTPPESGMETYISSDELLLTDMDRSETAAELFAFAERAEPSLDFSYLNGTFTAEVYNAPPDAVLVMGDYDEGGALLKAKIVSDVRAENELENKLEVEGAYAKAFLWDGDMNALCESVTTKTDYTIVEGAEGEWEVSEDGHTLYSYLGSGTDVVIPNSYRGKRITAVYNAPAVSNMPSELNIADFYKYNIFGGRTDITSVTLSEGITEIYHFAFAGCKNISSPVPVSSETTLLGNAAFYGCEKMTGSVDLSGVKALGGLYTFLGCASLDGTLTLANVGVVPDYMFYGCSGLNGALVIPERVKEIGVLAFGLTDTPPGNGGFTSLLLPPELESIGDAAFQYQSKITGELTLPASVAYIGDFAFADCRGLCGALVIPEGVAEIGDFAFGLNGAPPGNGGFTSLSLPSTLKRIGFAAFQYQSRIKNELILPEGLEHIGDFAFNHCAGFANTSLQLPSSLETIGGDYNVSENTGYGCHVFYDSFKKVTEFVAGGDNFKSYDGVLCSADMKRIVAYPPAKADAEYRIPEGVEQTDEMAFGYSKIKDVYLPDSYAVSEEVPQNVINDMANNLAVSFYHYNSIENVYVSDTNENYTSADGVLYSKDMKELWYVPTKKTGTVIIPEGVETIRQGAFYIESASGGETYTGVYIPASVTHIAEKTIAAINKKLEVTVSPENEFYEAVNGKLVPKAGI</sequence>
<comment type="caution">
    <text evidence="1">The sequence shown here is derived from an EMBL/GenBank/DDBJ whole genome shotgun (WGS) entry which is preliminary data.</text>
</comment>
<organism evidence="1 2">
    <name type="scientific">Candidatus Ornithomonoglobus intestinigallinarum</name>
    <dbReference type="NCBI Taxonomy" id="2840894"/>
    <lineage>
        <taxon>Bacteria</taxon>
        <taxon>Bacillati</taxon>
        <taxon>Bacillota</taxon>
        <taxon>Clostridia</taxon>
        <taxon>Candidatus Ornithomonoglobus</taxon>
    </lineage>
</organism>
<dbReference type="Pfam" id="PF13306">
    <property type="entry name" value="LRR_5"/>
    <property type="match status" value="3"/>
</dbReference>
<dbReference type="Gene3D" id="3.80.10.10">
    <property type="entry name" value="Ribonuclease Inhibitor"/>
    <property type="match status" value="3"/>
</dbReference>
<dbReference type="Gene3D" id="3.40.50.12480">
    <property type="match status" value="1"/>
</dbReference>
<dbReference type="EMBL" id="DVLU01000104">
    <property type="protein sequence ID" value="HIT86146.1"/>
    <property type="molecule type" value="Genomic_DNA"/>
</dbReference>
<dbReference type="AlphaFoldDB" id="A0A9D1KRI4"/>
<name>A0A9D1KRI4_9FIRM</name>
<evidence type="ECO:0000313" key="1">
    <source>
        <dbReference type="EMBL" id="HIT86146.1"/>
    </source>
</evidence>
<protein>
    <submittedName>
        <fullName evidence="1">Leucine-rich repeat domain-containing protein</fullName>
    </submittedName>
</protein>
<dbReference type="PANTHER" id="PTHR45661:SF3">
    <property type="entry name" value="IG-LIKE DOMAIN-CONTAINING PROTEIN"/>
    <property type="match status" value="1"/>
</dbReference>
<dbReference type="PANTHER" id="PTHR45661">
    <property type="entry name" value="SURFACE ANTIGEN"/>
    <property type="match status" value="1"/>
</dbReference>
<dbReference type="InterPro" id="IPR053139">
    <property type="entry name" value="Surface_bspA-like"/>
</dbReference>
<accession>A0A9D1KRI4</accession>
<reference evidence="1" key="1">
    <citation type="submission" date="2020-10" db="EMBL/GenBank/DDBJ databases">
        <authorList>
            <person name="Gilroy R."/>
        </authorList>
    </citation>
    <scope>NUCLEOTIDE SEQUENCE</scope>
    <source>
        <strain evidence="1">CHK181-108</strain>
    </source>
</reference>
<dbReference type="InterPro" id="IPR032675">
    <property type="entry name" value="LRR_dom_sf"/>
</dbReference>
<dbReference type="Proteomes" id="UP000824165">
    <property type="component" value="Unassembled WGS sequence"/>
</dbReference>
<proteinExistence type="predicted"/>
<dbReference type="InterPro" id="IPR026906">
    <property type="entry name" value="LRR_5"/>
</dbReference>
<gene>
    <name evidence="1" type="ORF">IAA60_09645</name>
</gene>
<reference evidence="1" key="2">
    <citation type="journal article" date="2021" name="PeerJ">
        <title>Extensive microbial diversity within the chicken gut microbiome revealed by metagenomics and culture.</title>
        <authorList>
            <person name="Gilroy R."/>
            <person name="Ravi A."/>
            <person name="Getino M."/>
            <person name="Pursley I."/>
            <person name="Horton D.L."/>
            <person name="Alikhan N.F."/>
            <person name="Baker D."/>
            <person name="Gharbi K."/>
            <person name="Hall N."/>
            <person name="Watson M."/>
            <person name="Adriaenssens E.M."/>
            <person name="Foster-Nyarko E."/>
            <person name="Jarju S."/>
            <person name="Secka A."/>
            <person name="Antonio M."/>
            <person name="Oren A."/>
            <person name="Chaudhuri R.R."/>
            <person name="La Ragione R."/>
            <person name="Hildebrand F."/>
            <person name="Pallen M.J."/>
        </authorList>
    </citation>
    <scope>NUCLEOTIDE SEQUENCE</scope>
    <source>
        <strain evidence="1">CHK181-108</strain>
    </source>
</reference>